<gene>
    <name evidence="2" type="ORF">CYNAS_LOCUS6022</name>
</gene>
<sequence>MTPVIDEQGSPNSDELITAICLSVTSINGNHLAECYSIQKRRLYCIHLPDDRACKSWELQFVLRNADENGVYYVDKFDVPEQSPLENKSVVIGSDGVVKLQAYVSISYCAHHESYERKVFWSEQFGRVLAGEDVANAQRYVIYSTRVERDKSELAKSYDVDFRICDLLKPVVDEAVVERCQKLMMEEQESLYERSKPRSNSNSPQPSTPRQELGQASFSTIANTFAFREGKPRGNGLYAGMNYPRPLYGNERKKKMSEYKEKESDHCLLLLTRKRDRYSEAWARSLGRVNVLDTVFKGTEIRPGDWFYASVRLFPELFRGVEPTYMVKKIVDLSAPLAFTECFMNEIKIEFDCDGQAVGNEGGTRIIYEDRQVGNVTMSPEDYHRLHLMRMVCLLQFNHDTPYNKPWTLLRFMRELAAEEEFPVLSPECSVSDKERQRNRAQAAHQGLIGQNSRGFISGHDIEERDRNEFPDHANRIGNSSDSPRSGNRSPLLEEAVDIIENLLDSKAICDSIERRSPWLLGRMHHFIASSRNGEGSSHRSTPYYESDNSSRTPNDERNGRGFHDY</sequence>
<reference evidence="2" key="1">
    <citation type="submission" date="2023-07" db="EMBL/GenBank/DDBJ databases">
        <authorList>
            <consortium name="CYATHOMIX"/>
        </authorList>
    </citation>
    <scope>NUCLEOTIDE SEQUENCE</scope>
    <source>
        <strain evidence="2">N/A</strain>
    </source>
</reference>
<feature type="compositionally biased region" description="Polar residues" evidence="1">
    <location>
        <begin position="198"/>
        <end position="214"/>
    </location>
</feature>
<comment type="caution">
    <text evidence="2">The sequence shown here is derived from an EMBL/GenBank/DDBJ whole genome shotgun (WGS) entry which is preliminary data.</text>
</comment>
<feature type="compositionally biased region" description="Polar residues" evidence="1">
    <location>
        <begin position="531"/>
        <end position="541"/>
    </location>
</feature>
<evidence type="ECO:0000256" key="1">
    <source>
        <dbReference type="SAM" id="MobiDB-lite"/>
    </source>
</evidence>
<feature type="region of interest" description="Disordered" evidence="1">
    <location>
        <begin position="190"/>
        <end position="214"/>
    </location>
</feature>
<feature type="compositionally biased region" description="Basic and acidic residues" evidence="1">
    <location>
        <begin position="554"/>
        <end position="566"/>
    </location>
</feature>
<keyword evidence="3" id="KW-1185">Reference proteome</keyword>
<feature type="compositionally biased region" description="Basic and acidic residues" evidence="1">
    <location>
        <begin position="460"/>
        <end position="475"/>
    </location>
</feature>
<dbReference type="Proteomes" id="UP001176961">
    <property type="component" value="Unassembled WGS sequence"/>
</dbReference>
<feature type="region of interest" description="Disordered" evidence="1">
    <location>
        <begin position="531"/>
        <end position="566"/>
    </location>
</feature>
<dbReference type="EMBL" id="CATQJL010000112">
    <property type="protein sequence ID" value="CAJ0594039.1"/>
    <property type="molecule type" value="Genomic_DNA"/>
</dbReference>
<organism evidence="2 3">
    <name type="scientific">Cylicocyclus nassatus</name>
    <name type="common">Nematode worm</name>
    <dbReference type="NCBI Taxonomy" id="53992"/>
    <lineage>
        <taxon>Eukaryota</taxon>
        <taxon>Metazoa</taxon>
        <taxon>Ecdysozoa</taxon>
        <taxon>Nematoda</taxon>
        <taxon>Chromadorea</taxon>
        <taxon>Rhabditida</taxon>
        <taxon>Rhabditina</taxon>
        <taxon>Rhabditomorpha</taxon>
        <taxon>Strongyloidea</taxon>
        <taxon>Strongylidae</taxon>
        <taxon>Cylicocyclus</taxon>
    </lineage>
</organism>
<name>A0AA36GL27_CYLNA</name>
<evidence type="ECO:0000313" key="2">
    <source>
        <dbReference type="EMBL" id="CAJ0594039.1"/>
    </source>
</evidence>
<feature type="region of interest" description="Disordered" evidence="1">
    <location>
        <begin position="428"/>
        <end position="490"/>
    </location>
</feature>
<accession>A0AA36GL27</accession>
<feature type="compositionally biased region" description="Polar residues" evidence="1">
    <location>
        <begin position="477"/>
        <end position="489"/>
    </location>
</feature>
<protein>
    <submittedName>
        <fullName evidence="2">Uncharacterized protein</fullName>
    </submittedName>
</protein>
<proteinExistence type="predicted"/>
<evidence type="ECO:0000313" key="3">
    <source>
        <dbReference type="Proteomes" id="UP001176961"/>
    </source>
</evidence>
<dbReference type="AlphaFoldDB" id="A0AA36GL27"/>